<feature type="transmembrane region" description="Helical" evidence="13">
    <location>
        <begin position="1159"/>
        <end position="1183"/>
    </location>
</feature>
<dbReference type="GO" id="GO:0030659">
    <property type="term" value="C:cytoplasmic vesicle membrane"/>
    <property type="evidence" value="ECO:0007669"/>
    <property type="project" value="UniProtKB-SubCell"/>
</dbReference>
<sequence length="1775" mass="193395">MSRRCCVLVSGGERLLSSDFASDSVQTAIFRISRRKDAARKAARRSTAQQASENPQLRAATQSAESLGHRARGSSDSPCVELSRTGTPSYPHQSQHTPACIGTTEKLGVLLLVVAFLRLHRLCLGYLPLPLLSSSFILSCVVVWDEPTSLPPPSYISDSIAGDRTSRTGASPFLPSFEPYPTSLPTAPFPTSYTWDDWIDSTTRNPLSFAQRRLFGQRHARTHTPLLPGLSSFPSTVSLHLEARLTSPTALAPAPRDGSARQPSASRSTASATMPAIQRNTTFTKTFIRKPGQRNDQSIPLHTEAPPPLRQPTRIARAKTLTRPERSQPQVPLINPSSSGPGFSSAAREKSTFSWWTAFSLVATFWAPSPVLSTCCGLRDKMSRQAWREKVSLVFLAILLGAFIGFITMGLNASLCPQAASNTAKSLVKIGTGGAVLGVQGWAIDITSAHHLPGTEVAALFTLSTTCSGSDISSLFTRTSSVNFPACRGSTAAYAADPICMALNGTALPNCPLGPMTDATFATYGMRNESRRIGYGWEDIESGNFSNFMVLDGSVLNMTPYLRANPAPIQGDVVDLAIRQQLTSGLKGGRDSTMMFYTNPTARKAIKCLVQKYEAGNIDKITPGCFISNLVLYCSLVVILAIVLIRFFMAVWFSWFMAGRMASPPRSSRRRKIAPNVLPDGAMTSVNSSGAAPWANKQRPPPSQPVRRRRGSNASAAPSIPDSLSIQHIGGEPYVVCLVTAYSENEDGISTTLTSLAETDYSDQRKLLFVVADGMVTGSGEAMSTPDVCVSLLEADPRFGTPTPMSFISIGQGKKEHNMAMVYAGHYTRAKGHRTPMVVVVKCGAPEEASDSKPGNRGKRDSQMILMNFFQRVTYNDRMTPLDYDLFRKVHTLMGVTPDFFELCLMVDADTMVYPKAMKTLANCMMSDPLIMGACGETRIANKTQSWVTMIQVYEYFISHHQAKAFESVFGGVTCLPGCFSMYRIKARKLTDDDWVPIIVKPEVTREYSQSIVTTLHQKNLLLLGEDRFLTTTLLRTFPNRKMVFCPEARCKTEVPHTFSMLLSQRRRWINSTIHNLMELVLVRDLCGTFCFSMQFVVFMDLLGTAVLPVSIALTYTLVVTYCLNPPHSFTEAIPLMLLVAVIGMPALLILLATRKVVYVLWMLIYLVALPVWNFVLPVYSFWHFDDFSWGETRKVEGEGKQKGHGDEGGQATGNMVPLRRWEDWERSRLRKKKREEKQRRDLERQFGAGFHNDAGSDGEMERKEPGMPLSRPESDSFSDSVTVSDFDDDKWGNQIGGYDESLPPPVQIVRHSVWVGDQEVVIDTEDMEKMLETGWDDKAFRAKTVGKPGAQPQYPSAVNRHRLSQMGMFPPNRNAPAVPDIPSRFGPAPASGGGVFSKGGYQPGSYEMERTPSPGEYASLMRGAPSPSSPGFPPMQPYGHSSAVGGQQPATHARQRSGGGTLSSAQQPYQPPRGTGGGGAGRPPANGQGRPGAGAGAGVVLRCIFGAITVTTTATTTITNTTTTRGHRSFPTPLLAVLRPGFDTMDAHDEVEAGFFERERDRLIQDISKGVETVLGNVNGVNRKLEETVSVGDEFHPIAHLWSRFAGIMAASGIPDLHPSYEGNKEDQGEIRLDSDPNLPPGVAPEGGVGMHSGAADVDAAATLACTTGSRALLKRIPDQPALCNIHADCTQLSPRPSWAMSILARRGVKSQASRMQTHSWCALPWAGCDLGLLAISTTVHAAAKAAMHVLNPTASLDSRMARGVWMLALNRPC</sequence>
<dbReference type="Pfam" id="PF03142">
    <property type="entry name" value="Chitin_synth_2"/>
    <property type="match status" value="1"/>
</dbReference>
<feature type="transmembrane region" description="Helical" evidence="13">
    <location>
        <begin position="1102"/>
        <end position="1122"/>
    </location>
</feature>
<evidence type="ECO:0000313" key="16">
    <source>
        <dbReference type="Proteomes" id="UP000053758"/>
    </source>
</evidence>
<keyword evidence="9 13" id="KW-0472">Membrane</keyword>
<feature type="region of interest" description="Disordered" evidence="12">
    <location>
        <begin position="678"/>
        <end position="724"/>
    </location>
</feature>
<keyword evidence="5" id="KW-0328">Glycosyltransferase</keyword>
<feature type="region of interest" description="Disordered" evidence="12">
    <location>
        <begin position="1233"/>
        <end position="1282"/>
    </location>
</feature>
<evidence type="ECO:0000256" key="11">
    <source>
        <dbReference type="ARBA" id="ARBA00023329"/>
    </source>
</evidence>
<dbReference type="Proteomes" id="UP000053758">
    <property type="component" value="Unassembled WGS sequence"/>
</dbReference>
<feature type="transmembrane region" description="Helical" evidence="13">
    <location>
        <begin position="630"/>
        <end position="658"/>
    </location>
</feature>
<reference evidence="15" key="1">
    <citation type="submission" date="2014-07" db="EMBL/GenBank/DDBJ databases">
        <title>Draft genome sequence of the yeast Pseudozyma antarctica JCM 10317 known as a producer of lipase B which used in a wide range of industrial applications.</title>
        <authorList>
            <person name="Morita T."/>
            <person name="Saika A."/>
            <person name="Koike H."/>
        </authorList>
    </citation>
    <scope>NUCLEOTIDE SEQUENCE</scope>
    <source>
        <strain evidence="15">JCM 10317</strain>
    </source>
</reference>
<keyword evidence="8 13" id="KW-1133">Transmembrane helix</keyword>
<evidence type="ECO:0000256" key="13">
    <source>
        <dbReference type="SAM" id="Phobius"/>
    </source>
</evidence>
<evidence type="ECO:0000256" key="1">
    <source>
        <dbReference type="ARBA" id="ARBA00004439"/>
    </source>
</evidence>
<evidence type="ECO:0000256" key="7">
    <source>
        <dbReference type="ARBA" id="ARBA00022692"/>
    </source>
</evidence>
<dbReference type="PANTHER" id="PTHR22914">
    <property type="entry name" value="CHITIN SYNTHASE"/>
    <property type="match status" value="1"/>
</dbReference>
<feature type="compositionally biased region" description="Pro residues" evidence="12">
    <location>
        <begin position="1428"/>
        <end position="1437"/>
    </location>
</feature>
<feature type="region of interest" description="Disordered" evidence="12">
    <location>
        <begin position="41"/>
        <end position="96"/>
    </location>
</feature>
<keyword evidence="16" id="KW-1185">Reference proteome</keyword>
<feature type="compositionally biased region" description="Polar residues" evidence="12">
    <location>
        <begin position="712"/>
        <end position="724"/>
    </location>
</feature>
<keyword evidence="6 15" id="KW-0808">Transferase</keyword>
<evidence type="ECO:0000256" key="5">
    <source>
        <dbReference type="ARBA" id="ARBA00022676"/>
    </source>
</evidence>
<feature type="transmembrane region" description="Helical" evidence="13">
    <location>
        <begin position="1134"/>
        <end position="1152"/>
    </location>
</feature>
<feature type="domain" description="Chitin synthase 4-like" evidence="14">
    <location>
        <begin position="533"/>
        <end position="617"/>
    </location>
</feature>
<feature type="region of interest" description="Disordered" evidence="12">
    <location>
        <begin position="248"/>
        <end position="275"/>
    </location>
</feature>
<dbReference type="HOGENOM" id="CLU_002572_0_0_1"/>
<dbReference type="EC" id="2.4.1.16" evidence="3"/>
<dbReference type="CDD" id="cd04190">
    <property type="entry name" value="Chitin_synth_C"/>
    <property type="match status" value="1"/>
</dbReference>
<evidence type="ECO:0000313" key="15">
    <source>
        <dbReference type="EMBL" id="GAK67125.1"/>
    </source>
</evidence>
<evidence type="ECO:0000256" key="9">
    <source>
        <dbReference type="ARBA" id="ARBA00023136"/>
    </source>
</evidence>
<feature type="region of interest" description="Disordered" evidence="12">
    <location>
        <begin position="1386"/>
        <end position="1494"/>
    </location>
</feature>
<feature type="compositionally biased region" description="Polar residues" evidence="12">
    <location>
        <begin position="52"/>
        <end position="65"/>
    </location>
</feature>
<evidence type="ECO:0000256" key="3">
    <source>
        <dbReference type="ARBA" id="ARBA00012543"/>
    </source>
</evidence>
<feature type="compositionally biased region" description="Polar residues" evidence="12">
    <location>
        <begin position="261"/>
        <end position="275"/>
    </location>
</feature>
<feature type="transmembrane region" description="Helical" evidence="13">
    <location>
        <begin position="353"/>
        <end position="372"/>
    </location>
</feature>
<evidence type="ECO:0000256" key="2">
    <source>
        <dbReference type="ARBA" id="ARBA00004651"/>
    </source>
</evidence>
<feature type="compositionally biased region" description="Basic and acidic residues" evidence="12">
    <location>
        <begin position="1236"/>
        <end position="1245"/>
    </location>
</feature>
<keyword evidence="10" id="KW-0325">Glycoprotein</keyword>
<evidence type="ECO:0000259" key="14">
    <source>
        <dbReference type="Pfam" id="PF22997"/>
    </source>
</evidence>
<dbReference type="InterPro" id="IPR013958">
    <property type="entry name" value="DASH_Dad1"/>
</dbReference>
<dbReference type="Pfam" id="PF22997">
    <property type="entry name" value="CHS4"/>
    <property type="match status" value="1"/>
</dbReference>
<dbReference type="RefSeq" id="XP_014654778.1">
    <property type="nucleotide sequence ID" value="XM_014799292.1"/>
</dbReference>
<dbReference type="InterPro" id="IPR004835">
    <property type="entry name" value="Chitin_synth"/>
</dbReference>
<evidence type="ECO:0000256" key="10">
    <source>
        <dbReference type="ARBA" id="ARBA00023180"/>
    </source>
</evidence>
<dbReference type="EMBL" id="DF830083">
    <property type="protein sequence ID" value="GAK67125.1"/>
    <property type="molecule type" value="Genomic_DNA"/>
</dbReference>
<keyword evidence="11" id="KW-0968">Cytoplasmic vesicle</keyword>
<feature type="region of interest" description="Disordered" evidence="12">
    <location>
        <begin position="289"/>
        <end position="345"/>
    </location>
</feature>
<dbReference type="GO" id="GO:0042729">
    <property type="term" value="C:DASH complex"/>
    <property type="evidence" value="ECO:0007669"/>
    <property type="project" value="InterPro"/>
</dbReference>
<gene>
    <name evidence="15" type="ORF">PAN0_016d5351</name>
</gene>
<dbReference type="InterPro" id="IPR054295">
    <property type="entry name" value="CHS4-like_dom"/>
</dbReference>
<feature type="transmembrane region" description="Helical" evidence="13">
    <location>
        <begin position="393"/>
        <end position="415"/>
    </location>
</feature>
<name>A0A081CKC9_PSEA2</name>
<dbReference type="PANTHER" id="PTHR22914:SF41">
    <property type="entry name" value="CHITIN SYNTHASE 7"/>
    <property type="match status" value="1"/>
</dbReference>
<organism evidence="15">
    <name type="scientific">Pseudozyma antarctica</name>
    <name type="common">Yeast</name>
    <name type="synonym">Candida antarctica</name>
    <dbReference type="NCBI Taxonomy" id="84753"/>
    <lineage>
        <taxon>Eukaryota</taxon>
        <taxon>Fungi</taxon>
        <taxon>Dikarya</taxon>
        <taxon>Basidiomycota</taxon>
        <taxon>Ustilaginomycotina</taxon>
        <taxon>Ustilaginomycetes</taxon>
        <taxon>Ustilaginales</taxon>
        <taxon>Ustilaginaceae</taxon>
        <taxon>Moesziomyces</taxon>
    </lineage>
</organism>
<feature type="compositionally biased region" description="Polar residues" evidence="12">
    <location>
        <begin position="84"/>
        <end position="96"/>
    </location>
</feature>
<dbReference type="GO" id="GO:0072686">
    <property type="term" value="C:mitotic spindle"/>
    <property type="evidence" value="ECO:0007669"/>
    <property type="project" value="InterPro"/>
</dbReference>
<dbReference type="GeneID" id="26306189"/>
<dbReference type="GO" id="GO:0006031">
    <property type="term" value="P:chitin biosynthetic process"/>
    <property type="evidence" value="ECO:0007669"/>
    <property type="project" value="TreeGrafter"/>
</dbReference>
<keyword evidence="7 13" id="KW-0812">Transmembrane</keyword>
<keyword evidence="4" id="KW-1003">Cell membrane</keyword>
<evidence type="ECO:0000256" key="4">
    <source>
        <dbReference type="ARBA" id="ARBA00022475"/>
    </source>
</evidence>
<feature type="compositionally biased region" description="Low complexity" evidence="12">
    <location>
        <begin position="336"/>
        <end position="345"/>
    </location>
</feature>
<dbReference type="InterPro" id="IPR029044">
    <property type="entry name" value="Nucleotide-diphossugar_trans"/>
</dbReference>
<accession>A0A081CKC9</accession>
<evidence type="ECO:0000256" key="6">
    <source>
        <dbReference type="ARBA" id="ARBA00022679"/>
    </source>
</evidence>
<protein>
    <recommendedName>
        <fullName evidence="3">chitin synthase</fullName>
        <ecNumber evidence="3">2.4.1.16</ecNumber>
    </recommendedName>
</protein>
<proteinExistence type="predicted"/>
<dbReference type="Pfam" id="PF08649">
    <property type="entry name" value="DASH_Dad1"/>
    <property type="match status" value="1"/>
</dbReference>
<evidence type="ECO:0000256" key="8">
    <source>
        <dbReference type="ARBA" id="ARBA00022989"/>
    </source>
</evidence>
<dbReference type="GO" id="GO:0030428">
    <property type="term" value="C:cell septum"/>
    <property type="evidence" value="ECO:0007669"/>
    <property type="project" value="TreeGrafter"/>
</dbReference>
<dbReference type="GO" id="GO:0005886">
    <property type="term" value="C:plasma membrane"/>
    <property type="evidence" value="ECO:0007669"/>
    <property type="project" value="UniProtKB-SubCell"/>
</dbReference>
<dbReference type="SUPFAM" id="SSF53448">
    <property type="entry name" value="Nucleotide-diphospho-sugar transferases"/>
    <property type="match status" value="1"/>
</dbReference>
<evidence type="ECO:0000256" key="12">
    <source>
        <dbReference type="SAM" id="MobiDB-lite"/>
    </source>
</evidence>
<comment type="subcellular location">
    <subcellularLocation>
        <location evidence="2">Cell membrane</location>
        <topology evidence="2">Multi-pass membrane protein</topology>
    </subcellularLocation>
    <subcellularLocation>
        <location evidence="1">Cytoplasmic vesicle membrane</location>
        <topology evidence="1">Multi-pass membrane protein</topology>
    </subcellularLocation>
</comment>
<dbReference type="GO" id="GO:0004100">
    <property type="term" value="F:chitin synthase activity"/>
    <property type="evidence" value="ECO:0007669"/>
    <property type="project" value="UniProtKB-EC"/>
</dbReference>